<protein>
    <submittedName>
        <fullName evidence="2">Uncharacterized protein</fullName>
    </submittedName>
</protein>
<dbReference type="AlphaFoldDB" id="A0ABD6B113"/>
<dbReference type="EMBL" id="JBHUDC010000008">
    <property type="protein sequence ID" value="MFD1515450.1"/>
    <property type="molecule type" value="Genomic_DNA"/>
</dbReference>
<gene>
    <name evidence="2" type="ORF">ACFSBT_19390</name>
</gene>
<organism evidence="2 3">
    <name type="scientific">Halomarina rubra</name>
    <dbReference type="NCBI Taxonomy" id="2071873"/>
    <lineage>
        <taxon>Archaea</taxon>
        <taxon>Methanobacteriati</taxon>
        <taxon>Methanobacteriota</taxon>
        <taxon>Stenosarchaea group</taxon>
        <taxon>Halobacteria</taxon>
        <taxon>Halobacteriales</taxon>
        <taxon>Natronomonadaceae</taxon>
        <taxon>Halomarina</taxon>
    </lineage>
</organism>
<name>A0ABD6B113_9EURY</name>
<evidence type="ECO:0000313" key="2">
    <source>
        <dbReference type="EMBL" id="MFD1515450.1"/>
    </source>
</evidence>
<feature type="region of interest" description="Disordered" evidence="1">
    <location>
        <begin position="1"/>
        <end position="20"/>
    </location>
</feature>
<reference evidence="2 3" key="1">
    <citation type="journal article" date="2019" name="Int. J. Syst. Evol. Microbiol.">
        <title>The Global Catalogue of Microorganisms (GCM) 10K type strain sequencing project: providing services to taxonomists for standard genome sequencing and annotation.</title>
        <authorList>
            <consortium name="The Broad Institute Genomics Platform"/>
            <consortium name="The Broad Institute Genome Sequencing Center for Infectious Disease"/>
            <person name="Wu L."/>
            <person name="Ma J."/>
        </authorList>
    </citation>
    <scope>NUCLEOTIDE SEQUENCE [LARGE SCALE GENOMIC DNA]</scope>
    <source>
        <strain evidence="2 3">CGMCC 1.12563</strain>
    </source>
</reference>
<evidence type="ECO:0000313" key="3">
    <source>
        <dbReference type="Proteomes" id="UP001597187"/>
    </source>
</evidence>
<sequence>MTDRDSDARRRTEGTTTKRRWAESLRPVFATGQELAHLGDATMRTAMAQYPPARSGREVTEIAPYGARAPEGERAAEDDTASEEDAFDDFLATFEPDLPTP</sequence>
<proteinExistence type="predicted"/>
<keyword evidence="3" id="KW-1185">Reference proteome</keyword>
<evidence type="ECO:0000256" key="1">
    <source>
        <dbReference type="SAM" id="MobiDB-lite"/>
    </source>
</evidence>
<accession>A0ABD6B113</accession>
<dbReference type="RefSeq" id="WP_250875364.1">
    <property type="nucleotide sequence ID" value="NZ_JALXFV010000008.1"/>
</dbReference>
<dbReference type="Proteomes" id="UP001597187">
    <property type="component" value="Unassembled WGS sequence"/>
</dbReference>
<comment type="caution">
    <text evidence="2">The sequence shown here is derived from an EMBL/GenBank/DDBJ whole genome shotgun (WGS) entry which is preliminary data.</text>
</comment>
<feature type="compositionally biased region" description="Basic and acidic residues" evidence="1">
    <location>
        <begin position="1"/>
        <end position="13"/>
    </location>
</feature>